<dbReference type="InterPro" id="IPR050988">
    <property type="entry name" value="Mannitol_DH/Oxidoreductase"/>
</dbReference>
<dbReference type="RefSeq" id="WP_070125326.1">
    <property type="nucleotide sequence ID" value="NZ_MDHN01000021.1"/>
</dbReference>
<dbReference type="Pfam" id="PF01232">
    <property type="entry name" value="Mannitol_dh"/>
    <property type="match status" value="1"/>
</dbReference>
<evidence type="ECO:0000259" key="5">
    <source>
        <dbReference type="Pfam" id="PF08125"/>
    </source>
</evidence>
<dbReference type="PRINTS" id="PR00084">
    <property type="entry name" value="MTLDHDRGNASE"/>
</dbReference>
<dbReference type="Gene3D" id="3.40.50.720">
    <property type="entry name" value="NAD(P)-binding Rossmann-like Domain"/>
    <property type="match status" value="1"/>
</dbReference>
<evidence type="ECO:0000256" key="3">
    <source>
        <dbReference type="ARBA" id="ARBA00061451"/>
    </source>
</evidence>
<keyword evidence="1" id="KW-0560">Oxidoreductase</keyword>
<comment type="similarity">
    <text evidence="3">Belongs to the mannitol dehydrogenase family. UxuB subfamily.</text>
</comment>
<evidence type="ECO:0000256" key="2">
    <source>
        <dbReference type="ARBA" id="ARBA00023027"/>
    </source>
</evidence>
<gene>
    <name evidence="6" type="ORF">BFC18_10865</name>
</gene>
<dbReference type="OrthoDB" id="271711at2"/>
<keyword evidence="7" id="KW-1185">Reference proteome</keyword>
<protein>
    <submittedName>
        <fullName evidence="6">Mannitol dehydrogenase</fullName>
    </submittedName>
</protein>
<comment type="caution">
    <text evidence="6">The sequence shown here is derived from an EMBL/GenBank/DDBJ whole genome shotgun (WGS) entry which is preliminary data.</text>
</comment>
<dbReference type="Pfam" id="PF08125">
    <property type="entry name" value="Mannitol_dh_C"/>
    <property type="match status" value="1"/>
</dbReference>
<evidence type="ECO:0000313" key="6">
    <source>
        <dbReference type="EMBL" id="OFC70933.1"/>
    </source>
</evidence>
<keyword evidence="2" id="KW-0520">NAD</keyword>
<dbReference type="PROSITE" id="PS00974">
    <property type="entry name" value="MANNITOL_DHGENASE"/>
    <property type="match status" value="1"/>
</dbReference>
<dbReference type="InterPro" id="IPR036291">
    <property type="entry name" value="NAD(P)-bd_dom_sf"/>
</dbReference>
<dbReference type="FunFam" id="3.40.50.720:FF:000129">
    <property type="entry name" value="D-mannonate oxidoreductase"/>
    <property type="match status" value="1"/>
</dbReference>
<dbReference type="Gene3D" id="1.10.1040.10">
    <property type="entry name" value="N-(1-d-carboxylethyl)-l-norvaline Dehydrogenase, domain 2"/>
    <property type="match status" value="1"/>
</dbReference>
<proteinExistence type="inferred from homology"/>
<dbReference type="PANTHER" id="PTHR43362:SF1">
    <property type="entry name" value="MANNITOL DEHYDROGENASE 2-RELATED"/>
    <property type="match status" value="1"/>
</dbReference>
<sequence length="499" mass="55136">MPLTLNNQNLHQLPAHIKVPEYNRETLKPGIVHVGVGGFHRSHEAFYTDNYMSETGDTQWGICGVGLREGDRKLKQCLEQQDYLYSLLIKHPDGQSDVQVIGCLTDFLIGPDNPAAVIETMAASDTKIVSLTITEGGYNFNPATGEFDFSNPDVKHDIAHPESPRLVFGYLAAALKLRRDRNQKPFTVQSCDNIQHNGHVTQKMLTSYISAFDEELADWVSTNVCFPNAMVDRITPATTPAVIDELQECGIDDAWPVTCEPFHQWVIEDSFSTGRPGWERCGAQLVDDVTPYETMKIRLLNAGHTVLGISGSLHGYSTIDETVSDPLFARFLRMFMDTEATPVLQPVPGIDLSAYKDTLLTRFSNPNIKDHLSRICSESSSKFATFLVPTIKENLASGGSVHCAAFIVAAWCRYSYSGKDQHGNPLEIIDVQASKLKQFATLSKDEPLIFLRQKEIFGELAEYPAFAKLYAGFLSQLNNDASVAAIIQAIATSSQAAHA</sequence>
<dbReference type="InterPro" id="IPR023027">
    <property type="entry name" value="Mannitol_DH_CS"/>
</dbReference>
<feature type="domain" description="Mannitol dehydrogenase C-terminal" evidence="5">
    <location>
        <begin position="288"/>
        <end position="468"/>
    </location>
</feature>
<dbReference type="InterPro" id="IPR013328">
    <property type="entry name" value="6PGD_dom2"/>
</dbReference>
<dbReference type="SUPFAM" id="SSF48179">
    <property type="entry name" value="6-phosphogluconate dehydrogenase C-terminal domain-like"/>
    <property type="match status" value="1"/>
</dbReference>
<evidence type="ECO:0000313" key="7">
    <source>
        <dbReference type="Proteomes" id="UP000175691"/>
    </source>
</evidence>
<dbReference type="SUPFAM" id="SSF51735">
    <property type="entry name" value="NAD(P)-binding Rossmann-fold domains"/>
    <property type="match status" value="1"/>
</dbReference>
<dbReference type="AlphaFoldDB" id="A0A1E7ZBN4"/>
<organism evidence="6 7">
    <name type="scientific">Alteromonas confluentis</name>
    <dbReference type="NCBI Taxonomy" id="1656094"/>
    <lineage>
        <taxon>Bacteria</taxon>
        <taxon>Pseudomonadati</taxon>
        <taxon>Pseudomonadota</taxon>
        <taxon>Gammaproteobacteria</taxon>
        <taxon>Alteromonadales</taxon>
        <taxon>Alteromonadaceae</taxon>
        <taxon>Alteromonas/Salinimonas group</taxon>
        <taxon>Alteromonas</taxon>
    </lineage>
</organism>
<dbReference type="Proteomes" id="UP000175691">
    <property type="component" value="Unassembled WGS sequence"/>
</dbReference>
<name>A0A1E7ZBN4_9ALTE</name>
<dbReference type="InterPro" id="IPR013118">
    <property type="entry name" value="Mannitol_DH_C"/>
</dbReference>
<dbReference type="GO" id="GO:0016616">
    <property type="term" value="F:oxidoreductase activity, acting on the CH-OH group of donors, NAD or NADP as acceptor"/>
    <property type="evidence" value="ECO:0007669"/>
    <property type="project" value="TreeGrafter"/>
</dbReference>
<dbReference type="EMBL" id="MDHN01000021">
    <property type="protein sequence ID" value="OFC70933.1"/>
    <property type="molecule type" value="Genomic_DNA"/>
</dbReference>
<feature type="domain" description="Mannitol dehydrogenase N-terminal" evidence="4">
    <location>
        <begin position="30"/>
        <end position="279"/>
    </location>
</feature>
<evidence type="ECO:0000259" key="4">
    <source>
        <dbReference type="Pfam" id="PF01232"/>
    </source>
</evidence>
<dbReference type="InterPro" id="IPR000669">
    <property type="entry name" value="Mannitol_DH"/>
</dbReference>
<dbReference type="STRING" id="1656094.BFC18_10865"/>
<dbReference type="GO" id="GO:0019594">
    <property type="term" value="P:mannitol metabolic process"/>
    <property type="evidence" value="ECO:0007669"/>
    <property type="project" value="InterPro"/>
</dbReference>
<evidence type="ECO:0000256" key="1">
    <source>
        <dbReference type="ARBA" id="ARBA00023002"/>
    </source>
</evidence>
<reference evidence="6 7" key="1">
    <citation type="submission" date="2016-08" db="EMBL/GenBank/DDBJ databases">
        <authorList>
            <person name="Seilhamer J.J."/>
        </authorList>
    </citation>
    <scope>NUCLEOTIDE SEQUENCE [LARGE SCALE GENOMIC DNA]</scope>
    <source>
        <strain evidence="6 7">KCTC 42603</strain>
    </source>
</reference>
<dbReference type="InterPro" id="IPR008927">
    <property type="entry name" value="6-PGluconate_DH-like_C_sf"/>
</dbReference>
<dbReference type="PANTHER" id="PTHR43362">
    <property type="entry name" value="MANNITOL DEHYDROGENASE DSF1-RELATED"/>
    <property type="match status" value="1"/>
</dbReference>
<accession>A0A1E7ZBN4</accession>
<dbReference type="InterPro" id="IPR013131">
    <property type="entry name" value="Mannitol_DH_N"/>
</dbReference>